<proteinExistence type="predicted"/>
<dbReference type="EMBL" id="CM042882">
    <property type="protein sequence ID" value="KAI4379470.1"/>
    <property type="molecule type" value="Genomic_DNA"/>
</dbReference>
<comment type="caution">
    <text evidence="1">The sequence shown here is derived from an EMBL/GenBank/DDBJ whole genome shotgun (WGS) entry which is preliminary data.</text>
</comment>
<reference evidence="2" key="1">
    <citation type="journal article" date="2023" name="Front. Plant Sci.">
        <title>Chromosomal-level genome assembly of Melastoma candidum provides insights into trichome evolution.</title>
        <authorList>
            <person name="Zhong Y."/>
            <person name="Wu W."/>
            <person name="Sun C."/>
            <person name="Zou P."/>
            <person name="Liu Y."/>
            <person name="Dai S."/>
            <person name="Zhou R."/>
        </authorList>
    </citation>
    <scope>NUCLEOTIDE SEQUENCE [LARGE SCALE GENOMIC DNA]</scope>
</reference>
<name>A0ACB9RKG4_9MYRT</name>
<sequence length="82" mass="8995">MKENFAWQPVGNYAVNLPYCLAPDVHEAVLVVERQDRDHLLQHGRFVSLSCSGSGCCGRKSAGPGSFLLLALVISLLRNLQQ</sequence>
<dbReference type="Proteomes" id="UP001057402">
    <property type="component" value="Chromosome 3"/>
</dbReference>
<accession>A0ACB9RKG4</accession>
<protein>
    <submittedName>
        <fullName evidence="1">Uncharacterized protein</fullName>
    </submittedName>
</protein>
<evidence type="ECO:0000313" key="2">
    <source>
        <dbReference type="Proteomes" id="UP001057402"/>
    </source>
</evidence>
<organism evidence="1 2">
    <name type="scientific">Melastoma candidum</name>
    <dbReference type="NCBI Taxonomy" id="119954"/>
    <lineage>
        <taxon>Eukaryota</taxon>
        <taxon>Viridiplantae</taxon>
        <taxon>Streptophyta</taxon>
        <taxon>Embryophyta</taxon>
        <taxon>Tracheophyta</taxon>
        <taxon>Spermatophyta</taxon>
        <taxon>Magnoliopsida</taxon>
        <taxon>eudicotyledons</taxon>
        <taxon>Gunneridae</taxon>
        <taxon>Pentapetalae</taxon>
        <taxon>rosids</taxon>
        <taxon>malvids</taxon>
        <taxon>Myrtales</taxon>
        <taxon>Melastomataceae</taxon>
        <taxon>Melastomatoideae</taxon>
        <taxon>Melastomateae</taxon>
        <taxon>Melastoma</taxon>
    </lineage>
</organism>
<gene>
    <name evidence="1" type="ORF">MLD38_005764</name>
</gene>
<evidence type="ECO:0000313" key="1">
    <source>
        <dbReference type="EMBL" id="KAI4379470.1"/>
    </source>
</evidence>
<keyword evidence="2" id="KW-1185">Reference proteome</keyword>